<evidence type="ECO:0000259" key="2">
    <source>
        <dbReference type="PROSITE" id="PS51770"/>
    </source>
</evidence>
<dbReference type="PANTHER" id="PTHR11049:SF16">
    <property type="entry name" value="PROTEIN VDLD"/>
    <property type="match status" value="1"/>
</dbReference>
<protein>
    <submittedName>
        <fullName evidence="3">Acyl-coa hydrolase</fullName>
        <ecNumber evidence="3">3.1.2.20</ecNumber>
    </submittedName>
</protein>
<dbReference type="Pfam" id="PF03061">
    <property type="entry name" value="4HBT"/>
    <property type="match status" value="1"/>
</dbReference>
<dbReference type="EC" id="3.1.2.20" evidence="3"/>
<dbReference type="GO" id="GO:0005829">
    <property type="term" value="C:cytosol"/>
    <property type="evidence" value="ECO:0007669"/>
    <property type="project" value="TreeGrafter"/>
</dbReference>
<organism evidence="3">
    <name type="scientific">hydrocarbon metagenome</name>
    <dbReference type="NCBI Taxonomy" id="938273"/>
    <lineage>
        <taxon>unclassified sequences</taxon>
        <taxon>metagenomes</taxon>
        <taxon>ecological metagenomes</taxon>
    </lineage>
</organism>
<keyword evidence="1 3" id="KW-0378">Hydrolase</keyword>
<dbReference type="PROSITE" id="PS51770">
    <property type="entry name" value="HOTDOG_ACOT"/>
    <property type="match status" value="1"/>
</dbReference>
<feature type="domain" description="HotDog ACOT-type" evidence="2">
    <location>
        <begin position="10"/>
        <end position="122"/>
    </location>
</feature>
<reference evidence="3" key="1">
    <citation type="journal article" date="2015" name="Proc. Natl. Acad. Sci. U.S.A.">
        <title>Networks of energetic and metabolic interactions define dynamics in microbial communities.</title>
        <authorList>
            <person name="Embree M."/>
            <person name="Liu J.K."/>
            <person name="Al-Bassam M.M."/>
            <person name="Zengler K."/>
        </authorList>
    </citation>
    <scope>NUCLEOTIDE SEQUENCE</scope>
</reference>
<dbReference type="CDD" id="cd03442">
    <property type="entry name" value="BFIT_BACH"/>
    <property type="match status" value="1"/>
</dbReference>
<dbReference type="SUPFAM" id="SSF54637">
    <property type="entry name" value="Thioesterase/thiol ester dehydrase-isomerase"/>
    <property type="match status" value="1"/>
</dbReference>
<dbReference type="PANTHER" id="PTHR11049">
    <property type="entry name" value="ACYL COENZYME A THIOESTER HYDROLASE"/>
    <property type="match status" value="1"/>
</dbReference>
<dbReference type="GO" id="GO:0006637">
    <property type="term" value="P:acyl-CoA metabolic process"/>
    <property type="evidence" value="ECO:0007669"/>
    <property type="project" value="TreeGrafter"/>
</dbReference>
<dbReference type="InterPro" id="IPR040170">
    <property type="entry name" value="Cytosol_ACT"/>
</dbReference>
<comment type="caution">
    <text evidence="3">The sequence shown here is derived from an EMBL/GenBank/DDBJ whole genome shotgun (WGS) entry which is preliminary data.</text>
</comment>
<sequence>MTEQKVKTVSDSIVTMTELVLPNHTNQLGNLLGGQLMHWIDICAALSSAKHSQRVCVTASVDRIDFHHPVKLGNVVTLKASVNRVFNTSMEVGVTVFAEDHRQGTRIHTNTAYLTFVSVDDNTKPVKTFDIVPQTDDEKRRYDEALTRRERRLSQRNKDC</sequence>
<name>A0A0W8G188_9ZZZZ</name>
<dbReference type="InterPro" id="IPR033120">
    <property type="entry name" value="HOTDOG_ACOT"/>
</dbReference>
<dbReference type="InterPro" id="IPR006683">
    <property type="entry name" value="Thioestr_dom"/>
</dbReference>
<dbReference type="AlphaFoldDB" id="A0A0W8G188"/>
<evidence type="ECO:0000313" key="3">
    <source>
        <dbReference type="EMBL" id="KUG26919.1"/>
    </source>
</evidence>
<accession>A0A0W8G188</accession>
<dbReference type="EMBL" id="LNQE01000386">
    <property type="protein sequence ID" value="KUG26919.1"/>
    <property type="molecule type" value="Genomic_DNA"/>
</dbReference>
<dbReference type="InterPro" id="IPR029069">
    <property type="entry name" value="HotDog_dom_sf"/>
</dbReference>
<dbReference type="GO" id="GO:0052816">
    <property type="term" value="F:long-chain fatty acyl-CoA hydrolase activity"/>
    <property type="evidence" value="ECO:0007669"/>
    <property type="project" value="TreeGrafter"/>
</dbReference>
<proteinExistence type="predicted"/>
<dbReference type="Gene3D" id="3.10.129.10">
    <property type="entry name" value="Hotdog Thioesterase"/>
    <property type="match status" value="1"/>
</dbReference>
<gene>
    <name evidence="3" type="ORF">ASZ90_003226</name>
</gene>
<evidence type="ECO:0000256" key="1">
    <source>
        <dbReference type="ARBA" id="ARBA00022801"/>
    </source>
</evidence>